<reference evidence="1" key="2">
    <citation type="journal article" date="2020" name="Nat. Commun.">
        <title>Large-scale genome sequencing of mycorrhizal fungi provides insights into the early evolution of symbiotic traits.</title>
        <authorList>
            <person name="Miyauchi S."/>
            <person name="Kiss E."/>
            <person name="Kuo A."/>
            <person name="Drula E."/>
            <person name="Kohler A."/>
            <person name="Sanchez-Garcia M."/>
            <person name="Morin E."/>
            <person name="Andreopoulos B."/>
            <person name="Barry K.W."/>
            <person name="Bonito G."/>
            <person name="Buee M."/>
            <person name="Carver A."/>
            <person name="Chen C."/>
            <person name="Cichocki N."/>
            <person name="Clum A."/>
            <person name="Culley D."/>
            <person name="Crous P.W."/>
            <person name="Fauchery L."/>
            <person name="Girlanda M."/>
            <person name="Hayes R.D."/>
            <person name="Keri Z."/>
            <person name="LaButti K."/>
            <person name="Lipzen A."/>
            <person name="Lombard V."/>
            <person name="Magnuson J."/>
            <person name="Maillard F."/>
            <person name="Murat C."/>
            <person name="Nolan M."/>
            <person name="Ohm R.A."/>
            <person name="Pangilinan J."/>
            <person name="Pereira M.F."/>
            <person name="Perotto S."/>
            <person name="Peter M."/>
            <person name="Pfister S."/>
            <person name="Riley R."/>
            <person name="Sitrit Y."/>
            <person name="Stielow J.B."/>
            <person name="Szollosi G."/>
            <person name="Zifcakova L."/>
            <person name="Stursova M."/>
            <person name="Spatafora J.W."/>
            <person name="Tedersoo L."/>
            <person name="Vaario L.M."/>
            <person name="Yamada A."/>
            <person name="Yan M."/>
            <person name="Wang P."/>
            <person name="Xu J."/>
            <person name="Bruns T."/>
            <person name="Baldrian P."/>
            <person name="Vilgalys R."/>
            <person name="Dunand C."/>
            <person name="Henrissat B."/>
            <person name="Grigoriev I.V."/>
            <person name="Hibbett D."/>
            <person name="Nagy L.G."/>
            <person name="Martin F.M."/>
        </authorList>
    </citation>
    <scope>NUCLEOTIDE SEQUENCE</scope>
    <source>
        <strain evidence="1">P2</strain>
    </source>
</reference>
<evidence type="ECO:0000313" key="2">
    <source>
        <dbReference type="Proteomes" id="UP000886501"/>
    </source>
</evidence>
<proteinExistence type="predicted"/>
<comment type="caution">
    <text evidence="1">The sequence shown here is derived from an EMBL/GenBank/DDBJ whole genome shotgun (WGS) entry which is preliminary data.</text>
</comment>
<dbReference type="EMBL" id="MU118116">
    <property type="protein sequence ID" value="KAF9644853.1"/>
    <property type="molecule type" value="Genomic_DNA"/>
</dbReference>
<name>A0ACB6Z697_THEGA</name>
<reference evidence="1" key="1">
    <citation type="submission" date="2019-10" db="EMBL/GenBank/DDBJ databases">
        <authorList>
            <consortium name="DOE Joint Genome Institute"/>
            <person name="Kuo A."/>
            <person name="Miyauchi S."/>
            <person name="Kiss E."/>
            <person name="Drula E."/>
            <person name="Kohler A."/>
            <person name="Sanchez-Garcia M."/>
            <person name="Andreopoulos B."/>
            <person name="Barry K.W."/>
            <person name="Bonito G."/>
            <person name="Buee M."/>
            <person name="Carver A."/>
            <person name="Chen C."/>
            <person name="Cichocki N."/>
            <person name="Clum A."/>
            <person name="Culley D."/>
            <person name="Crous P.W."/>
            <person name="Fauchery L."/>
            <person name="Girlanda M."/>
            <person name="Hayes R."/>
            <person name="Keri Z."/>
            <person name="Labutti K."/>
            <person name="Lipzen A."/>
            <person name="Lombard V."/>
            <person name="Magnuson J."/>
            <person name="Maillard F."/>
            <person name="Morin E."/>
            <person name="Murat C."/>
            <person name="Nolan M."/>
            <person name="Ohm R."/>
            <person name="Pangilinan J."/>
            <person name="Pereira M."/>
            <person name="Perotto S."/>
            <person name="Peter M."/>
            <person name="Riley R."/>
            <person name="Sitrit Y."/>
            <person name="Stielow B."/>
            <person name="Szollosi G."/>
            <person name="Zifcakova L."/>
            <person name="Stursova M."/>
            <person name="Spatafora J.W."/>
            <person name="Tedersoo L."/>
            <person name="Vaario L.-M."/>
            <person name="Yamada A."/>
            <person name="Yan M."/>
            <person name="Wang P."/>
            <person name="Xu J."/>
            <person name="Bruns T."/>
            <person name="Baldrian P."/>
            <person name="Vilgalys R."/>
            <person name="Henrissat B."/>
            <person name="Grigoriev I.V."/>
            <person name="Hibbett D."/>
            <person name="Nagy L.G."/>
            <person name="Martin F.M."/>
        </authorList>
    </citation>
    <scope>NUCLEOTIDE SEQUENCE</scope>
    <source>
        <strain evidence="1">P2</strain>
    </source>
</reference>
<keyword evidence="2" id="KW-1185">Reference proteome</keyword>
<accession>A0ACB6Z697</accession>
<protein>
    <submittedName>
        <fullName evidence="1">Uncharacterized protein</fullName>
    </submittedName>
</protein>
<dbReference type="Proteomes" id="UP000886501">
    <property type="component" value="Unassembled WGS sequence"/>
</dbReference>
<gene>
    <name evidence="1" type="ORF">BDM02DRAFT_3190222</name>
</gene>
<evidence type="ECO:0000313" key="1">
    <source>
        <dbReference type="EMBL" id="KAF9644853.1"/>
    </source>
</evidence>
<sequence>MPSNSYLGGLPVEILERIFLELHYFDICSVKLLNHFVYGVVKQSSLIQYYIQLFLCGFHDDFSGRSAASLAARRDQLHTYWSRWSVLEPAERTVVKLSGTLGANEFVGGLFSTVVGERRTSLHFIRLPSVSRGITQEEWTLDKLQMPIDGYTTDPSSDVLIVYEDQRITHSRIRLHILRASNGEKHPKALVPIINHPATGVSFFDISICGSQVCLCLGNPHPHDTLVWEWTTGKLIFNYRERDYSAFLFPAEGRLLLAACDRSQPSTDSHAVLELYDTSSTCDPGKLQCMFALPSRLDGRSSVEVYSGDSYHYNPSTFYTRPEDRILTIFVEETPELYQYPSHITLIVVFVSTLLRLSESRRFIAWEGWKRYAWVADNQEADDLFNYGAFISSSRIIHFGVPLRQRGVMTLEVTAFRPSLIERPLYMAGGGSDDSYDAEPRRLIGRKALLDMQVEDDDDTEVMMTEDNIILMTVEDPKLVQK</sequence>
<organism evidence="1 2">
    <name type="scientific">Thelephora ganbajun</name>
    <name type="common">Ganba fungus</name>
    <dbReference type="NCBI Taxonomy" id="370292"/>
    <lineage>
        <taxon>Eukaryota</taxon>
        <taxon>Fungi</taxon>
        <taxon>Dikarya</taxon>
        <taxon>Basidiomycota</taxon>
        <taxon>Agaricomycotina</taxon>
        <taxon>Agaricomycetes</taxon>
        <taxon>Thelephorales</taxon>
        <taxon>Thelephoraceae</taxon>
        <taxon>Thelephora</taxon>
    </lineage>
</organism>